<keyword evidence="3" id="KW-1185">Reference proteome</keyword>
<evidence type="ECO:0000313" key="2">
    <source>
        <dbReference type="EMBL" id="UXX34104.1"/>
    </source>
</evidence>
<feature type="domain" description="(+)RNA virus helicase C-terminal" evidence="1">
    <location>
        <begin position="1"/>
        <end position="233"/>
    </location>
</feature>
<reference evidence="2" key="1">
    <citation type="submission" date="2022-04" db="EMBL/GenBank/DDBJ databases">
        <title>Identification and Characterization of Three Novel Carlaviruses and One Novel Amalgavirus Associated with Pseudostellaria heterophylla Mosaic Disease.</title>
        <authorList>
            <person name="Wang R."/>
            <person name="Li Y."/>
            <person name="Ding W."/>
        </authorList>
    </citation>
    <scope>NUCLEOTIDE SEQUENCE</scope>
    <source>
        <strain evidence="2">TZS</strain>
    </source>
</reference>
<evidence type="ECO:0000259" key="1">
    <source>
        <dbReference type="PROSITE" id="PS51657"/>
    </source>
</evidence>
<accession>A0A977TNI9</accession>
<proteinExistence type="predicted"/>
<dbReference type="InterPro" id="IPR027351">
    <property type="entry name" value="(+)RNA_virus_helicase_core_dom"/>
</dbReference>
<name>A0A977TNI9_9VIRU</name>
<dbReference type="PROSITE" id="PS51657">
    <property type="entry name" value="PSRV_HELICASE"/>
    <property type="match status" value="1"/>
</dbReference>
<protein>
    <submittedName>
        <fullName evidence="2">Triple gene block protein 1</fullName>
    </submittedName>
</protein>
<sequence>MDVLIKRLLDSGFERHVVESRGYLIVSCVPGAGKSTFIRDLIASDSRFVACTFGKPDKISNAGNRILDVRAVEDYNGAYLICDEFQEGDWKALKACCFFGDLEQSFLDQGNIKPNFTLTKTLRFGSSTCTLLQSFGFKITSEKQDEVLINSPENAIIHPNIIAIGTQAEKLLCYYRLEFKRPGEVRGCTFDKVTLLTDYNTITEELRSEFYVALTRHRACLEIVCPDATFAPA</sequence>
<dbReference type="EMBL" id="ON241320">
    <property type="protein sequence ID" value="UXX34104.1"/>
    <property type="molecule type" value="Genomic_RNA"/>
</dbReference>
<dbReference type="SUPFAM" id="SSF52540">
    <property type="entry name" value="P-loop containing nucleoside triphosphate hydrolases"/>
    <property type="match status" value="1"/>
</dbReference>
<dbReference type="Pfam" id="PF01443">
    <property type="entry name" value="Viral_helicase1"/>
    <property type="match status" value="1"/>
</dbReference>
<organism evidence="2 3">
    <name type="scientific">Pseudostellaria heterophylla carlavirus 2</name>
    <dbReference type="NCBI Taxonomy" id="2982811"/>
    <lineage>
        <taxon>Viruses</taxon>
        <taxon>Riboviria</taxon>
        <taxon>Orthornavirae</taxon>
        <taxon>Kitrinoviricota</taxon>
        <taxon>Alsuviricetes</taxon>
        <taxon>Tymovirales</taxon>
        <taxon>Betaflexiviridae</taxon>
        <taxon>Quinvirinae</taxon>
        <taxon>Carlavirus</taxon>
        <taxon>Carlavirus duopseudostellariae</taxon>
    </lineage>
</organism>
<dbReference type="InterPro" id="IPR027417">
    <property type="entry name" value="P-loop_NTPase"/>
</dbReference>
<dbReference type="GO" id="GO:0005524">
    <property type="term" value="F:ATP binding"/>
    <property type="evidence" value="ECO:0007669"/>
    <property type="project" value="InterPro"/>
</dbReference>
<evidence type="ECO:0000313" key="3">
    <source>
        <dbReference type="Proteomes" id="UP001250753"/>
    </source>
</evidence>
<dbReference type="Proteomes" id="UP001250753">
    <property type="component" value="Segment"/>
</dbReference>